<proteinExistence type="inferred from homology"/>
<sequence length="203" mass="22703">MTEEELLIEREQYLANGVHIGTRSQHIDMDKYIFRVKDNQLAILNLEDTDKQIREAAELLAGFKPSEVLAAGRKPEARRGLELLAEATNINTKIGRFMPGTLTNPQSDDFMEPEAVFVVDPEEDSQVIKEAAQTNTTVISIADSGDELDDIDLAIPANNKSEKSIGVVSFLLAREITGARGEDFDYELEDFLPEETEDEEDEE</sequence>
<dbReference type="Proteomes" id="UP001218034">
    <property type="component" value="Chromosome"/>
</dbReference>
<keyword evidence="5" id="KW-1185">Reference proteome</keyword>
<evidence type="ECO:0000256" key="2">
    <source>
        <dbReference type="ARBA" id="ARBA00022980"/>
    </source>
</evidence>
<protein>
    <submittedName>
        <fullName evidence="4">Ribosomal protein S2</fullName>
    </submittedName>
</protein>
<dbReference type="Pfam" id="PF00318">
    <property type="entry name" value="Ribosomal_S2"/>
    <property type="match status" value="2"/>
</dbReference>
<keyword evidence="3" id="KW-0687">Ribonucleoprotein</keyword>
<evidence type="ECO:0000313" key="4">
    <source>
        <dbReference type="EMBL" id="WEL19316.1"/>
    </source>
</evidence>
<dbReference type="InterPro" id="IPR005707">
    <property type="entry name" value="Ribosomal_uS2_euk/arc"/>
</dbReference>
<dbReference type="GO" id="GO:0005840">
    <property type="term" value="C:ribosome"/>
    <property type="evidence" value="ECO:0007669"/>
    <property type="project" value="UniProtKB-KW"/>
</dbReference>
<dbReference type="InterPro" id="IPR023591">
    <property type="entry name" value="Ribosomal_uS2_flav_dom_sf"/>
</dbReference>
<dbReference type="RefSeq" id="WP_347722188.1">
    <property type="nucleotide sequence ID" value="NZ_CP104395.1"/>
</dbReference>
<name>A0ABY8CIX8_9ARCH</name>
<dbReference type="PRINTS" id="PR00395">
    <property type="entry name" value="RIBOSOMALS2"/>
</dbReference>
<dbReference type="GeneID" id="98290332"/>
<dbReference type="SUPFAM" id="SSF52313">
    <property type="entry name" value="Ribosomal protein S2"/>
    <property type="match status" value="1"/>
</dbReference>
<comment type="similarity">
    <text evidence="1">Belongs to the universal ribosomal protein uS2 family.</text>
</comment>
<dbReference type="InterPro" id="IPR001865">
    <property type="entry name" value="Ribosomal_uS2"/>
</dbReference>
<gene>
    <name evidence="4" type="primary">rpsB</name>
    <name evidence="4" type="ORF">SVXNc_0289</name>
</gene>
<reference evidence="4 5" key="1">
    <citation type="submission" date="2022-09" db="EMBL/GenBank/DDBJ databases">
        <title>Xylan utilization by haloarchaea-nanohaloarchaea associations.</title>
        <authorList>
            <person name="Yakimov M."/>
        </authorList>
    </citation>
    <scope>NUCLEOTIDE SEQUENCE [LARGE SCALE GENOMIC DNA]</scope>
    <source>
        <strain evidence="4 5">SVXNc</strain>
    </source>
</reference>
<accession>A0ABY8CIX8</accession>
<keyword evidence="2 4" id="KW-0689">Ribosomal protein</keyword>
<organism evidence="4 5">
    <name type="scientific">Candidatus Nanohalococcus occultus</name>
    <dbReference type="NCBI Taxonomy" id="2978047"/>
    <lineage>
        <taxon>Archaea</taxon>
        <taxon>Candidatus Nanohalarchaeota</taxon>
        <taxon>Candidatus Nanohalarchaeota incertae sedis</taxon>
        <taxon>Candidatus Nanohalococcus</taxon>
    </lineage>
</organism>
<evidence type="ECO:0000256" key="3">
    <source>
        <dbReference type="ARBA" id="ARBA00023274"/>
    </source>
</evidence>
<dbReference type="Gene3D" id="3.40.50.10490">
    <property type="entry name" value="Glucose-6-phosphate isomerase like protein, domain 1"/>
    <property type="match status" value="1"/>
</dbReference>
<dbReference type="EMBL" id="CP104395">
    <property type="protein sequence ID" value="WEL19316.1"/>
    <property type="molecule type" value="Genomic_DNA"/>
</dbReference>
<dbReference type="PANTHER" id="PTHR11489">
    <property type="entry name" value="40S RIBOSOMAL PROTEIN SA"/>
    <property type="match status" value="1"/>
</dbReference>
<evidence type="ECO:0000256" key="1">
    <source>
        <dbReference type="ARBA" id="ARBA00006242"/>
    </source>
</evidence>
<evidence type="ECO:0000313" key="5">
    <source>
        <dbReference type="Proteomes" id="UP001218034"/>
    </source>
</evidence>